<gene>
    <name evidence="1" type="ORF">GM672_12640</name>
</gene>
<evidence type="ECO:0000313" key="1">
    <source>
        <dbReference type="EMBL" id="MTV53574.1"/>
    </source>
</evidence>
<reference evidence="1 2" key="1">
    <citation type="submission" date="2019-11" db="EMBL/GenBank/DDBJ databases">
        <title>Type strains purchased from KCTC, JCM and DSMZ.</title>
        <authorList>
            <person name="Lu H."/>
        </authorList>
    </citation>
    <scope>NUCLEOTIDE SEQUENCE [LARGE SCALE GENOMIC DNA]</scope>
    <source>
        <strain evidence="1 2">KCTC 52429</strain>
    </source>
</reference>
<dbReference type="EMBL" id="WNKZ01000031">
    <property type="protein sequence ID" value="MTV53574.1"/>
    <property type="molecule type" value="Genomic_DNA"/>
</dbReference>
<dbReference type="AlphaFoldDB" id="A0A6I3SX11"/>
<accession>A0A6I3SX11</accession>
<sequence>MFSDLPILLKMKLTNVSKKSIVCSLNFLDVKGPYITLVGEDTKKTISIPASVPPPSSEITFTEIGPNGFWHLEAVLHARELRRLFNSNKAIRIEIVARTIGKDPETMQKTICFGESQIDLIGTN</sequence>
<comment type="caution">
    <text evidence="1">The sequence shown here is derived from an EMBL/GenBank/DDBJ whole genome shotgun (WGS) entry which is preliminary data.</text>
</comment>
<evidence type="ECO:0000313" key="2">
    <source>
        <dbReference type="Proteomes" id="UP000430634"/>
    </source>
</evidence>
<protein>
    <submittedName>
        <fullName evidence="1">Uncharacterized protein</fullName>
    </submittedName>
</protein>
<dbReference type="RefSeq" id="WP_155470885.1">
    <property type="nucleotide sequence ID" value="NZ_BMKG01000044.1"/>
</dbReference>
<proteinExistence type="predicted"/>
<name>A0A6I3SX11_9BURK</name>
<organism evidence="1 2">
    <name type="scientific">Pseudoduganella buxea</name>
    <dbReference type="NCBI Taxonomy" id="1949069"/>
    <lineage>
        <taxon>Bacteria</taxon>
        <taxon>Pseudomonadati</taxon>
        <taxon>Pseudomonadota</taxon>
        <taxon>Betaproteobacteria</taxon>
        <taxon>Burkholderiales</taxon>
        <taxon>Oxalobacteraceae</taxon>
        <taxon>Telluria group</taxon>
        <taxon>Pseudoduganella</taxon>
    </lineage>
</organism>
<dbReference type="Proteomes" id="UP000430634">
    <property type="component" value="Unassembled WGS sequence"/>
</dbReference>